<feature type="chain" id="PRO_5026679564" evidence="1">
    <location>
        <begin position="23"/>
        <end position="327"/>
    </location>
</feature>
<evidence type="ECO:0000313" key="3">
    <source>
        <dbReference type="EMBL" id="MYM55970.1"/>
    </source>
</evidence>
<gene>
    <name evidence="3" type="ORF">GR167_11705</name>
</gene>
<organism evidence="3 4">
    <name type="scientific">Thalassovita mangrovi</name>
    <dbReference type="NCBI Taxonomy" id="2692236"/>
    <lineage>
        <taxon>Bacteria</taxon>
        <taxon>Pseudomonadati</taxon>
        <taxon>Pseudomonadota</taxon>
        <taxon>Alphaproteobacteria</taxon>
        <taxon>Rhodobacterales</taxon>
        <taxon>Roseobacteraceae</taxon>
        <taxon>Thalassovita</taxon>
    </lineage>
</organism>
<evidence type="ECO:0000313" key="4">
    <source>
        <dbReference type="Proteomes" id="UP000479043"/>
    </source>
</evidence>
<sequence length="327" mass="36024">MILRTVMTALLALTLVWGKGAAAGTLAENNEVLFQQLQKVHRLSASEMQAIRNIFAKSGFMGQGNPKITRHPMTPEQCAARIPGGISHYDNARNTRICGDRYMAPLYDPKTERPEDAKACIDMFEFPNIPCTYPVVWTKAMEAAEVCSAMGKRLCDAHEWEGACDGALEAPDYPFGAGSVAAMRSIHNNKYASSAHWAYGPSFKRGVCAQNSEKSASCGGGGYNSCGSNTYPTGSFPDCVSKLGVYDQHGNAAEHMNLPMAPDQMSSRGSTKLGVTEMKGSWFIWDKYRAHPDWCRWRAPYWHGSRVMSPASHENYHLGFRCCKTVN</sequence>
<accession>A0A6L8LN50</accession>
<dbReference type="SUPFAM" id="SSF56436">
    <property type="entry name" value="C-type lectin-like"/>
    <property type="match status" value="1"/>
</dbReference>
<comment type="caution">
    <text evidence="3">The sequence shown here is derived from an EMBL/GenBank/DDBJ whole genome shotgun (WGS) entry which is preliminary data.</text>
</comment>
<dbReference type="Gene3D" id="3.90.1580.10">
    <property type="entry name" value="paralog of FGE (formylglycine-generating enzyme)"/>
    <property type="match status" value="1"/>
</dbReference>
<evidence type="ECO:0000256" key="1">
    <source>
        <dbReference type="SAM" id="SignalP"/>
    </source>
</evidence>
<feature type="domain" description="Sulfatase-modifying factor enzyme-like" evidence="2">
    <location>
        <begin position="133"/>
        <end position="322"/>
    </location>
</feature>
<protein>
    <submittedName>
        <fullName evidence="3">SUMF1/EgtB/PvdO family nonheme iron enzyme</fullName>
    </submittedName>
</protein>
<dbReference type="InterPro" id="IPR016187">
    <property type="entry name" value="CTDL_fold"/>
</dbReference>
<reference evidence="3 4" key="1">
    <citation type="submission" date="2020-01" db="EMBL/GenBank/DDBJ databases">
        <authorList>
            <person name="Chen S."/>
        </authorList>
    </citation>
    <scope>NUCLEOTIDE SEQUENCE [LARGE SCALE GENOMIC DNA]</scope>
    <source>
        <strain evidence="3 4">GS-10</strain>
    </source>
</reference>
<proteinExistence type="predicted"/>
<feature type="signal peptide" evidence="1">
    <location>
        <begin position="1"/>
        <end position="22"/>
    </location>
</feature>
<keyword evidence="4" id="KW-1185">Reference proteome</keyword>
<dbReference type="Proteomes" id="UP000479043">
    <property type="component" value="Unassembled WGS sequence"/>
</dbReference>
<dbReference type="RefSeq" id="WP_160973688.1">
    <property type="nucleotide sequence ID" value="NZ_WWEN01000004.1"/>
</dbReference>
<dbReference type="EMBL" id="WWEN01000004">
    <property type="protein sequence ID" value="MYM55970.1"/>
    <property type="molecule type" value="Genomic_DNA"/>
</dbReference>
<dbReference type="AlphaFoldDB" id="A0A6L8LN50"/>
<dbReference type="InterPro" id="IPR005532">
    <property type="entry name" value="SUMF_dom"/>
</dbReference>
<name>A0A6L8LN50_9RHOB</name>
<evidence type="ECO:0000259" key="2">
    <source>
        <dbReference type="Pfam" id="PF03781"/>
    </source>
</evidence>
<dbReference type="Pfam" id="PF03781">
    <property type="entry name" value="FGE-sulfatase"/>
    <property type="match status" value="1"/>
</dbReference>
<keyword evidence="1" id="KW-0732">Signal</keyword>
<dbReference type="InterPro" id="IPR042095">
    <property type="entry name" value="SUMF_sf"/>
</dbReference>